<sequence>MKTRFLILFPHEVRAALAGTLGLVVRPVNGLPHQRFTRARTNGIYLGLTIPPGKWLFDYNESEEIRIKKCPFGVPGDRLCCKETWGHTGQVWKAKDAASATDGQVVYQVSHDVDGPDFRWWSPATMPAWASRITLDVVGVRVMRAQELTEEDAKAAGIVNVDERKWVTNVLHFKRLWDSHYAKRGLGWDANPWAWAVAVRRP</sequence>
<gene>
    <name evidence="1" type="ORF">DFW101_3572</name>
</gene>
<dbReference type="STRING" id="694327.DFW101_3572"/>
<evidence type="ECO:0000313" key="2">
    <source>
        <dbReference type="Proteomes" id="UP000004662"/>
    </source>
</evidence>
<dbReference type="HOGENOM" id="CLU_077247_0_0_7"/>
<dbReference type="EMBL" id="CM001368">
    <property type="protein sequence ID" value="EHJ49568.1"/>
    <property type="molecule type" value="Genomic_DNA"/>
</dbReference>
<protein>
    <submittedName>
        <fullName evidence="1">Uncharacterized protein</fullName>
    </submittedName>
</protein>
<proteinExistence type="predicted"/>
<dbReference type="Proteomes" id="UP000004662">
    <property type="component" value="Chromosome"/>
</dbReference>
<accession>G7Q5K9</accession>
<dbReference type="OrthoDB" id="72471at2"/>
<organism evidence="1 2">
    <name type="scientific">Solidesulfovibrio carbinoliphilus subsp. oakridgensis</name>
    <dbReference type="NCBI Taxonomy" id="694327"/>
    <lineage>
        <taxon>Bacteria</taxon>
        <taxon>Pseudomonadati</taxon>
        <taxon>Thermodesulfobacteriota</taxon>
        <taxon>Desulfovibrionia</taxon>
        <taxon>Desulfovibrionales</taxon>
        <taxon>Desulfovibrionaceae</taxon>
        <taxon>Solidesulfovibrio</taxon>
    </lineage>
</organism>
<reference evidence="2" key="1">
    <citation type="journal article" date="2015" name="Genome Announc.">
        <title>High-Quality Draft Genome Sequence of Desulfovibrio carbinoliphilus FW-101-2B, an Organic Acid-Oxidizing Sulfate-Reducing Bacterium Isolated from Uranium(VI)-Contaminated Groundwater.</title>
        <authorList>
            <person name="Ramsay B.D."/>
            <person name="Hwang C."/>
            <person name="Woo H.L."/>
            <person name="Carroll S.L."/>
            <person name="Lucas S."/>
            <person name="Han J."/>
            <person name="Lapidus A.L."/>
            <person name="Cheng J.F."/>
            <person name="Goodwin L.A."/>
            <person name="Pitluck S."/>
            <person name="Peters L."/>
            <person name="Chertkov O."/>
            <person name="Held B."/>
            <person name="Detter J.C."/>
            <person name="Han C.S."/>
            <person name="Tapia R."/>
            <person name="Land M.L."/>
            <person name="Hauser L.J."/>
            <person name="Kyrpides N.C."/>
            <person name="Ivanova N.N."/>
            <person name="Mikhailova N."/>
            <person name="Pagani I."/>
            <person name="Woyke T."/>
            <person name="Arkin A.P."/>
            <person name="Dehal P."/>
            <person name="Chivian D."/>
            <person name="Criddle C.S."/>
            <person name="Wu W."/>
            <person name="Chakraborty R."/>
            <person name="Hazen T.C."/>
            <person name="Fields M.W."/>
        </authorList>
    </citation>
    <scope>NUCLEOTIDE SEQUENCE [LARGE SCALE GENOMIC DNA]</scope>
    <source>
        <strain evidence="2">FW-101-2B</strain>
    </source>
</reference>
<dbReference type="RefSeq" id="WP_009182892.1">
    <property type="nucleotide sequence ID" value="NZ_CM001368.1"/>
</dbReference>
<evidence type="ECO:0000313" key="1">
    <source>
        <dbReference type="EMBL" id="EHJ49568.1"/>
    </source>
</evidence>
<dbReference type="AlphaFoldDB" id="G7Q5K9"/>
<name>G7Q5K9_9BACT</name>
<keyword evidence="2" id="KW-1185">Reference proteome</keyword>